<organism evidence="4 5">
    <name type="scientific">Cylindrotheca closterium</name>
    <dbReference type="NCBI Taxonomy" id="2856"/>
    <lineage>
        <taxon>Eukaryota</taxon>
        <taxon>Sar</taxon>
        <taxon>Stramenopiles</taxon>
        <taxon>Ochrophyta</taxon>
        <taxon>Bacillariophyta</taxon>
        <taxon>Bacillariophyceae</taxon>
        <taxon>Bacillariophycidae</taxon>
        <taxon>Bacillariales</taxon>
        <taxon>Bacillariaceae</taxon>
        <taxon>Cylindrotheca</taxon>
    </lineage>
</organism>
<evidence type="ECO:0000256" key="1">
    <source>
        <dbReference type="ARBA" id="ARBA00022737"/>
    </source>
</evidence>
<evidence type="ECO:0000313" key="3">
    <source>
        <dbReference type="EMBL" id="CAJ1959572.1"/>
    </source>
</evidence>
<reference evidence="4" key="1">
    <citation type="submission" date="2023-08" db="EMBL/GenBank/DDBJ databases">
        <authorList>
            <person name="Audoor S."/>
            <person name="Bilcke G."/>
        </authorList>
    </citation>
    <scope>NUCLEOTIDE SEQUENCE</scope>
</reference>
<keyword evidence="1" id="KW-0677">Repeat</keyword>
<comment type="caution">
    <text evidence="4">The sequence shown here is derived from an EMBL/GenBank/DDBJ whole genome shotgun (WGS) entry which is preliminary data.</text>
</comment>
<dbReference type="SUPFAM" id="SSF48452">
    <property type="entry name" value="TPR-like"/>
    <property type="match status" value="1"/>
</dbReference>
<accession>A0AAD2G2E1</accession>
<name>A0AAD2G2E1_9STRA</name>
<gene>
    <name evidence="3" type="ORF">CYCCA115_LOCUS17993</name>
    <name evidence="4" type="ORF">CYCCA115_LOCUS18649</name>
</gene>
<evidence type="ECO:0000313" key="4">
    <source>
        <dbReference type="EMBL" id="CAJ1960270.1"/>
    </source>
</evidence>
<keyword evidence="2" id="KW-0802">TPR repeat</keyword>
<dbReference type="EMBL" id="CAKOGP040002003">
    <property type="protein sequence ID" value="CAJ1959572.1"/>
    <property type="molecule type" value="Genomic_DNA"/>
</dbReference>
<evidence type="ECO:0008006" key="6">
    <source>
        <dbReference type="Google" id="ProtNLM"/>
    </source>
</evidence>
<evidence type="ECO:0000256" key="2">
    <source>
        <dbReference type="ARBA" id="ARBA00022803"/>
    </source>
</evidence>
<dbReference type="AlphaFoldDB" id="A0AAD2G2E1"/>
<dbReference type="Pfam" id="PF13424">
    <property type="entry name" value="TPR_12"/>
    <property type="match status" value="1"/>
</dbReference>
<dbReference type="EMBL" id="CAKOGP040002057">
    <property type="protein sequence ID" value="CAJ1960270.1"/>
    <property type="molecule type" value="Genomic_DNA"/>
</dbReference>
<evidence type="ECO:0000313" key="5">
    <source>
        <dbReference type="Proteomes" id="UP001295423"/>
    </source>
</evidence>
<dbReference type="PANTHER" id="PTHR45641">
    <property type="entry name" value="TETRATRICOPEPTIDE REPEAT PROTEIN (AFU_ORTHOLOGUE AFUA_6G03870)"/>
    <property type="match status" value="1"/>
</dbReference>
<protein>
    <recommendedName>
        <fullName evidence="6">Kinesin light chain</fullName>
    </recommendedName>
</protein>
<sequence>MKPWRNSTKHFELAIRLEKLGEKHVDTANVYMSKRQLLPNDHSDVTVLYHHLSYSLERQGKFSEATKMHKLQLAPLLEMHGEDHPEVVRVYTGIAELLRLQNRLADSLQMLDRAMEICNRFERLGNLDRDILLVTLGHRSLTLKGLGNLEAATEALNKSANDTDGNVR</sequence>
<keyword evidence="5" id="KW-1185">Reference proteome</keyword>
<proteinExistence type="predicted"/>
<dbReference type="InterPro" id="IPR011990">
    <property type="entry name" value="TPR-like_helical_dom_sf"/>
</dbReference>
<dbReference type="PANTHER" id="PTHR45641:SF1">
    <property type="entry name" value="AAA+ ATPASE DOMAIN-CONTAINING PROTEIN"/>
    <property type="match status" value="1"/>
</dbReference>
<dbReference type="Proteomes" id="UP001295423">
    <property type="component" value="Unassembled WGS sequence"/>
</dbReference>
<dbReference type="Gene3D" id="1.25.40.10">
    <property type="entry name" value="Tetratricopeptide repeat domain"/>
    <property type="match status" value="1"/>
</dbReference>